<proteinExistence type="predicted"/>
<evidence type="ECO:0000313" key="5">
    <source>
        <dbReference type="Proteomes" id="UP000732380"/>
    </source>
</evidence>
<evidence type="ECO:0000256" key="1">
    <source>
        <dbReference type="SAM" id="MobiDB-lite"/>
    </source>
</evidence>
<protein>
    <recommendedName>
        <fullName evidence="3">LCCL domain-containing protein</fullName>
    </recommendedName>
</protein>
<feature type="transmembrane region" description="Helical" evidence="2">
    <location>
        <begin position="423"/>
        <end position="444"/>
    </location>
</feature>
<dbReference type="InterPro" id="IPR051957">
    <property type="entry name" value="CRISP-LCCL_domain"/>
</dbReference>
<dbReference type="Proteomes" id="UP000732380">
    <property type="component" value="Unassembled WGS sequence"/>
</dbReference>
<evidence type="ECO:0000256" key="2">
    <source>
        <dbReference type="SAM" id="Phobius"/>
    </source>
</evidence>
<evidence type="ECO:0000259" key="3">
    <source>
        <dbReference type="PROSITE" id="PS50820"/>
    </source>
</evidence>
<evidence type="ECO:0000313" key="4">
    <source>
        <dbReference type="EMBL" id="KAG6123257.1"/>
    </source>
</evidence>
<keyword evidence="2" id="KW-0812">Transmembrane</keyword>
<keyword evidence="5" id="KW-1185">Reference proteome</keyword>
<name>A0A9P7TY59_9HYPO</name>
<dbReference type="Pfam" id="PF03815">
    <property type="entry name" value="LCCL"/>
    <property type="match status" value="1"/>
</dbReference>
<dbReference type="AlphaFoldDB" id="A0A9P7TY59"/>
<keyword evidence="2" id="KW-0472">Membrane</keyword>
<feature type="domain" description="LCCL" evidence="3">
    <location>
        <begin position="259"/>
        <end position="310"/>
    </location>
</feature>
<reference evidence="4 5" key="1">
    <citation type="journal article" date="2020" name="bioRxiv">
        <title>Whole genome comparisons of ergot fungi reveals the divergence and evolution of species within the genus Claviceps are the result of varying mechanisms driving genome evolution and host range expansion.</title>
        <authorList>
            <person name="Wyka S.A."/>
            <person name="Mondo S.J."/>
            <person name="Liu M."/>
            <person name="Dettman J."/>
            <person name="Nalam V."/>
            <person name="Broders K.D."/>
        </authorList>
    </citation>
    <scope>NUCLEOTIDE SEQUENCE [LARGE SCALE GENOMIC DNA]</scope>
    <source>
        <strain evidence="4 5">LM576</strain>
    </source>
</reference>
<gene>
    <name evidence="4" type="ORF">E4U13_008123</name>
</gene>
<dbReference type="PROSITE" id="PS50820">
    <property type="entry name" value="LCCL"/>
    <property type="match status" value="1"/>
</dbReference>
<feature type="transmembrane region" description="Helical" evidence="2">
    <location>
        <begin position="153"/>
        <end position="170"/>
    </location>
</feature>
<feature type="region of interest" description="Disordered" evidence="1">
    <location>
        <begin position="1"/>
        <end position="87"/>
    </location>
</feature>
<feature type="transmembrane region" description="Helical" evidence="2">
    <location>
        <begin position="492"/>
        <end position="513"/>
    </location>
</feature>
<dbReference type="PANTHER" id="PTHR31331:SF8">
    <property type="entry name" value="LCCL DOMAIN PROTEIN (AFU_ORTHOLOGUE AFUA_5G02970)"/>
    <property type="match status" value="1"/>
</dbReference>
<dbReference type="SMART" id="SM00603">
    <property type="entry name" value="LCCL"/>
    <property type="match status" value="1"/>
</dbReference>
<accession>A0A9P7TY59</accession>
<feature type="transmembrane region" description="Helical" evidence="2">
    <location>
        <begin position="533"/>
        <end position="553"/>
    </location>
</feature>
<dbReference type="Gene3D" id="2.170.130.20">
    <property type="entry name" value="LCCL-like domain"/>
    <property type="match status" value="1"/>
</dbReference>
<sequence length="709" mass="78782">MVRHHAGEDEPLMTVSERREFDPDVGQVAMEADDNNADDDTGLGRPGRTQRWRGANSLTDAGHPDAPLDSSDSTLQVQEDSESPTPRFVQEENGWKRWKWVPYPMRRMMRAVGKWSLGPPNPQPYRITPVFPLVQEYPLFLVDKFFATSKRRLWLLSIYFSIWLVTFVLVKREGEVATEVAGWGRPQTIGCGATYWESGNACGVDGNDCRPFGGSGFPFRCSANCASYQVLNPHAVGDQELVYQPIVVGGSPSEGVAAGNATYRGDSYICAAAIHAGVISNANGGCGVVQLVGQDQDYRGVRRNGIASVSFDSYFPLSFQFLPDIQCGFQDTRWALLAISVVFTALLSLFTASPALFFFSTFIGTFWTVGMALDPPPHKSVSALFSNILGKFLPAMFVAWVIYDKMGVRRTLYRLTAQVEKTVLWLGACWVGALDNYTLSFIPIQRLNAHDLSQQPGAKAALSIIILVLVVIAVTQMWFFRQEARLVKYIKLYALILLGILIALVLPGLHLRIHHYVLALLLLPGTSLQMRPSLIYQGLLIGLFVNGIARWGFDPVLQTSVALQGDAQRGTPLPVLHEPIIALSNNTTVPSNISFTWDRPQLTQFDGISILVNDVERFRSYFADVDAQSTFMWYRNMTLGLPEYFRFALMDGSQSGDYTKAGVWNADGEWVKMGPGPSRVKARMSRFDSTIGGWAKEESTFEKNNQDTE</sequence>
<feature type="compositionally biased region" description="Acidic residues" evidence="1">
    <location>
        <begin position="31"/>
        <end position="41"/>
    </location>
</feature>
<feature type="transmembrane region" description="Helical" evidence="2">
    <location>
        <begin position="334"/>
        <end position="363"/>
    </location>
</feature>
<dbReference type="PANTHER" id="PTHR31331">
    <property type="entry name" value="LCCL DOMAIN PROTEIN (AFU_ORTHOLOGUE AFUA_5G08630)"/>
    <property type="match status" value="1"/>
</dbReference>
<comment type="caution">
    <text evidence="4">The sequence shown here is derived from an EMBL/GenBank/DDBJ whole genome shotgun (WGS) entry which is preliminary data.</text>
</comment>
<keyword evidence="2" id="KW-1133">Transmembrane helix</keyword>
<organism evidence="4 5">
    <name type="scientific">Claviceps humidiphila</name>
    <dbReference type="NCBI Taxonomy" id="1294629"/>
    <lineage>
        <taxon>Eukaryota</taxon>
        <taxon>Fungi</taxon>
        <taxon>Dikarya</taxon>
        <taxon>Ascomycota</taxon>
        <taxon>Pezizomycotina</taxon>
        <taxon>Sordariomycetes</taxon>
        <taxon>Hypocreomycetidae</taxon>
        <taxon>Hypocreales</taxon>
        <taxon>Clavicipitaceae</taxon>
        <taxon>Claviceps</taxon>
    </lineage>
</organism>
<feature type="transmembrane region" description="Helical" evidence="2">
    <location>
        <begin position="460"/>
        <end position="480"/>
    </location>
</feature>
<feature type="transmembrane region" description="Helical" evidence="2">
    <location>
        <begin position="383"/>
        <end position="403"/>
    </location>
</feature>
<dbReference type="EMBL" id="SRQM01000009">
    <property type="protein sequence ID" value="KAG6123257.1"/>
    <property type="molecule type" value="Genomic_DNA"/>
</dbReference>
<dbReference type="InterPro" id="IPR036609">
    <property type="entry name" value="LCCL_sf"/>
</dbReference>
<dbReference type="SUPFAM" id="SSF69848">
    <property type="entry name" value="LCCL domain"/>
    <property type="match status" value="1"/>
</dbReference>
<dbReference type="InterPro" id="IPR004043">
    <property type="entry name" value="LCCL"/>
</dbReference>